<organism evidence="1 2">
    <name type="scientific">Aphis glycines</name>
    <name type="common">Soybean aphid</name>
    <dbReference type="NCBI Taxonomy" id="307491"/>
    <lineage>
        <taxon>Eukaryota</taxon>
        <taxon>Metazoa</taxon>
        <taxon>Ecdysozoa</taxon>
        <taxon>Arthropoda</taxon>
        <taxon>Hexapoda</taxon>
        <taxon>Insecta</taxon>
        <taxon>Pterygota</taxon>
        <taxon>Neoptera</taxon>
        <taxon>Paraneoptera</taxon>
        <taxon>Hemiptera</taxon>
        <taxon>Sternorrhyncha</taxon>
        <taxon>Aphidomorpha</taxon>
        <taxon>Aphidoidea</taxon>
        <taxon>Aphididae</taxon>
        <taxon>Aphidini</taxon>
        <taxon>Aphis</taxon>
        <taxon>Aphis</taxon>
    </lineage>
</organism>
<dbReference type="Proteomes" id="UP000475862">
    <property type="component" value="Unassembled WGS sequence"/>
</dbReference>
<accession>A0A6G0T6G3</accession>
<reference evidence="1 2" key="1">
    <citation type="submission" date="2019-08" db="EMBL/GenBank/DDBJ databases">
        <title>The genome of the soybean aphid Biotype 1, its phylome, world population structure and adaptation to the North American continent.</title>
        <authorList>
            <person name="Giordano R."/>
            <person name="Donthu R.K."/>
            <person name="Hernandez A.G."/>
            <person name="Wright C.L."/>
            <person name="Zimin A.V."/>
        </authorList>
    </citation>
    <scope>NUCLEOTIDE SEQUENCE [LARGE SCALE GENOMIC DNA]</scope>
    <source>
        <tissue evidence="1">Whole aphids</tissue>
    </source>
</reference>
<evidence type="ECO:0000313" key="2">
    <source>
        <dbReference type="Proteomes" id="UP000475862"/>
    </source>
</evidence>
<dbReference type="AlphaFoldDB" id="A0A6G0T6G3"/>
<proteinExistence type="predicted"/>
<comment type="caution">
    <text evidence="1">The sequence shown here is derived from an EMBL/GenBank/DDBJ whole genome shotgun (WGS) entry which is preliminary data.</text>
</comment>
<sequence>MFDRCLSTSVCNRAGGVLIGDKKGFHPSIYKTFNKNTSGKFYLRLVYSLISSLSTVLNIQDYTILFTDESKMVAGVKETVLSIIDNQTLLATQKEILVKITTVQFDTTVKKYRNYRKKMFGKITVINSERSDECIDFTMIITSRNNAPISNYGGGFRCKSEYPWCIIEFEFIRNMSKLRKFAMSIKFKICLALSKYLEILYNVPHMMWRLKIAITFVMVLWKDSHPLILCDEYVNDVLGYYTHSSILTLPVTDDSQINTIDIQTWISGNLLSDR</sequence>
<name>A0A6G0T6G3_APHGL</name>
<evidence type="ECO:0000313" key="1">
    <source>
        <dbReference type="EMBL" id="KAE9526838.1"/>
    </source>
</evidence>
<keyword evidence="2" id="KW-1185">Reference proteome</keyword>
<dbReference type="EMBL" id="VYZN01000054">
    <property type="protein sequence ID" value="KAE9526838.1"/>
    <property type="molecule type" value="Genomic_DNA"/>
</dbReference>
<gene>
    <name evidence="1" type="ORF">AGLY_013486</name>
</gene>
<protein>
    <submittedName>
        <fullName evidence="1">Uncharacterized protein</fullName>
    </submittedName>
</protein>